<keyword evidence="3" id="KW-1185">Reference proteome</keyword>
<comment type="caution">
    <text evidence="2">The sequence shown here is derived from an EMBL/GenBank/DDBJ whole genome shotgun (WGS) entry which is preliminary data.</text>
</comment>
<name>A0AAD7DAR9_MYCRO</name>
<organism evidence="2 3">
    <name type="scientific">Mycena rosella</name>
    <name type="common">Pink bonnet</name>
    <name type="synonym">Agaricus rosellus</name>
    <dbReference type="NCBI Taxonomy" id="1033263"/>
    <lineage>
        <taxon>Eukaryota</taxon>
        <taxon>Fungi</taxon>
        <taxon>Dikarya</taxon>
        <taxon>Basidiomycota</taxon>
        <taxon>Agaricomycotina</taxon>
        <taxon>Agaricomycetes</taxon>
        <taxon>Agaricomycetidae</taxon>
        <taxon>Agaricales</taxon>
        <taxon>Marasmiineae</taxon>
        <taxon>Mycenaceae</taxon>
        <taxon>Mycena</taxon>
    </lineage>
</organism>
<feature type="region of interest" description="Disordered" evidence="1">
    <location>
        <begin position="44"/>
        <end position="67"/>
    </location>
</feature>
<feature type="compositionally biased region" description="Basic and acidic residues" evidence="1">
    <location>
        <begin position="51"/>
        <end position="61"/>
    </location>
</feature>
<gene>
    <name evidence="2" type="ORF">B0H17DRAFT_723311</name>
</gene>
<dbReference type="Proteomes" id="UP001221757">
    <property type="component" value="Unassembled WGS sequence"/>
</dbReference>
<accession>A0AAD7DAR9</accession>
<proteinExistence type="predicted"/>
<evidence type="ECO:0000313" key="2">
    <source>
        <dbReference type="EMBL" id="KAJ7686133.1"/>
    </source>
</evidence>
<dbReference type="AlphaFoldDB" id="A0AAD7DAR9"/>
<dbReference type="Gene3D" id="3.40.50.720">
    <property type="entry name" value="NAD(P)-binding Rossmann-like Domain"/>
    <property type="match status" value="1"/>
</dbReference>
<reference evidence="2" key="1">
    <citation type="submission" date="2023-03" db="EMBL/GenBank/DDBJ databases">
        <title>Massive genome expansion in bonnet fungi (Mycena s.s.) driven by repeated elements and novel gene families across ecological guilds.</title>
        <authorList>
            <consortium name="Lawrence Berkeley National Laboratory"/>
            <person name="Harder C.B."/>
            <person name="Miyauchi S."/>
            <person name="Viragh M."/>
            <person name="Kuo A."/>
            <person name="Thoen E."/>
            <person name="Andreopoulos B."/>
            <person name="Lu D."/>
            <person name="Skrede I."/>
            <person name="Drula E."/>
            <person name="Henrissat B."/>
            <person name="Morin E."/>
            <person name="Kohler A."/>
            <person name="Barry K."/>
            <person name="LaButti K."/>
            <person name="Morin E."/>
            <person name="Salamov A."/>
            <person name="Lipzen A."/>
            <person name="Mereny Z."/>
            <person name="Hegedus B."/>
            <person name="Baldrian P."/>
            <person name="Stursova M."/>
            <person name="Weitz H."/>
            <person name="Taylor A."/>
            <person name="Grigoriev I.V."/>
            <person name="Nagy L.G."/>
            <person name="Martin F."/>
            <person name="Kauserud H."/>
        </authorList>
    </citation>
    <scope>NUCLEOTIDE SEQUENCE</scope>
    <source>
        <strain evidence="2">CBHHK067</strain>
    </source>
</reference>
<evidence type="ECO:0000256" key="1">
    <source>
        <dbReference type="SAM" id="MobiDB-lite"/>
    </source>
</evidence>
<evidence type="ECO:0000313" key="3">
    <source>
        <dbReference type="Proteomes" id="UP001221757"/>
    </source>
</evidence>
<sequence length="83" mass="8811">MQAFGVLDAEGNAIPGLPWKSIPQGAATTVAAAFDTRLNDKPGAYLSDGTEANKERADHSSDPANAEKLWTVTEEVIGETFTF</sequence>
<protein>
    <submittedName>
        <fullName evidence="2">Uncharacterized protein</fullName>
    </submittedName>
</protein>
<dbReference type="EMBL" id="JARKIE010000099">
    <property type="protein sequence ID" value="KAJ7686133.1"/>
    <property type="molecule type" value="Genomic_DNA"/>
</dbReference>